<evidence type="ECO:0000313" key="2">
    <source>
        <dbReference type="EMBL" id="MCH85169.1"/>
    </source>
</evidence>
<organism evidence="2 3">
    <name type="scientific">Trifolium medium</name>
    <dbReference type="NCBI Taxonomy" id="97028"/>
    <lineage>
        <taxon>Eukaryota</taxon>
        <taxon>Viridiplantae</taxon>
        <taxon>Streptophyta</taxon>
        <taxon>Embryophyta</taxon>
        <taxon>Tracheophyta</taxon>
        <taxon>Spermatophyta</taxon>
        <taxon>Magnoliopsida</taxon>
        <taxon>eudicotyledons</taxon>
        <taxon>Gunneridae</taxon>
        <taxon>Pentapetalae</taxon>
        <taxon>rosids</taxon>
        <taxon>fabids</taxon>
        <taxon>Fabales</taxon>
        <taxon>Fabaceae</taxon>
        <taxon>Papilionoideae</taxon>
        <taxon>50 kb inversion clade</taxon>
        <taxon>NPAAA clade</taxon>
        <taxon>Hologalegina</taxon>
        <taxon>IRL clade</taxon>
        <taxon>Trifolieae</taxon>
        <taxon>Trifolium</taxon>
    </lineage>
</organism>
<evidence type="ECO:0000256" key="1">
    <source>
        <dbReference type="SAM" id="Phobius"/>
    </source>
</evidence>
<keyword evidence="1" id="KW-0812">Transmembrane</keyword>
<keyword evidence="1" id="KW-0472">Membrane</keyword>
<feature type="transmembrane region" description="Helical" evidence="1">
    <location>
        <begin position="40"/>
        <end position="63"/>
    </location>
</feature>
<evidence type="ECO:0000313" key="3">
    <source>
        <dbReference type="Proteomes" id="UP000265520"/>
    </source>
</evidence>
<dbReference type="AlphaFoldDB" id="A0A392MDP0"/>
<dbReference type="Proteomes" id="UP000265520">
    <property type="component" value="Unassembled WGS sequence"/>
</dbReference>
<keyword evidence="1" id="KW-1133">Transmembrane helix</keyword>
<proteinExistence type="predicted"/>
<dbReference type="EMBL" id="LXQA010008028">
    <property type="protein sequence ID" value="MCH85169.1"/>
    <property type="molecule type" value="Genomic_DNA"/>
</dbReference>
<reference evidence="2 3" key="1">
    <citation type="journal article" date="2018" name="Front. Plant Sci.">
        <title>Red Clover (Trifolium pratense) and Zigzag Clover (T. medium) - A Picture of Genomic Similarities and Differences.</title>
        <authorList>
            <person name="Dluhosova J."/>
            <person name="Istvanek J."/>
            <person name="Nedelnik J."/>
            <person name="Repkova J."/>
        </authorList>
    </citation>
    <scope>NUCLEOTIDE SEQUENCE [LARGE SCALE GENOMIC DNA]</scope>
    <source>
        <strain evidence="3">cv. 10/8</strain>
        <tissue evidence="2">Leaf</tissue>
    </source>
</reference>
<comment type="caution">
    <text evidence="2">The sequence shown here is derived from an EMBL/GenBank/DDBJ whole genome shotgun (WGS) entry which is preliminary data.</text>
</comment>
<sequence>MFWKLRKSLKEIDFGVVLSIMGATEERRNVSGDWGGFDDFLASVFSVGAGFGCDLLLAVVLNFMKYLLVRFNLEMEIDQLGP</sequence>
<keyword evidence="3" id="KW-1185">Reference proteome</keyword>
<name>A0A392MDP0_9FABA</name>
<accession>A0A392MDP0</accession>
<protein>
    <submittedName>
        <fullName evidence="2">Uncharacterized protein</fullName>
    </submittedName>
</protein>
<gene>
    <name evidence="2" type="ORF">A2U01_0006013</name>
</gene>